<sequence length="439" mass="49173">MKQTVLLFAFIAAFGLISCEDQDDILPQSREYRIATPLTADLASFKEEAVAVTEPVPMRESGKIYAYKDYVFVNDVSQGFHILDNSDPSAPTNIGFIKLEGNHDISIKNERLYADSYGDLIVMDISDIDNIPPAKRMENAIYQEFWCTVGWDVDWPEADYFDYGNLDPTQEAIIGWEVETERLSPAEFETRFGYNPQVVNGDLAFNSSGAEVAATPTSDAGSTTGQGGSMARFKIVDHYLYAVEWASISIFDISDLDNPKILEDVYTTGTIETIFNQGDKLFLGGPQGMYIYDISTPAKPTYVSEFIHGTACDPVVVDGDYAYVTLRGDNFCGNTESGLYIVNLTDLKNPELQKFYPLKGPNGLGFKDNKLFICDGSDGLKVYDKTDVDDLKLLNHFEDIVTYDVIPLENSLLMIGDKVLYQYKYFEDNLRLLSTFELK</sequence>
<dbReference type="SUPFAM" id="SSF63829">
    <property type="entry name" value="Calcium-dependent phosphotriesterase"/>
    <property type="match status" value="1"/>
</dbReference>
<dbReference type="Pfam" id="PF08309">
    <property type="entry name" value="LVIVD"/>
    <property type="match status" value="3"/>
</dbReference>
<dbReference type="EMBL" id="JAVTTP010000001">
    <property type="protein sequence ID" value="MDT7829298.1"/>
    <property type="molecule type" value="Genomic_DNA"/>
</dbReference>
<proteinExistence type="predicted"/>
<evidence type="ECO:0000313" key="1">
    <source>
        <dbReference type="EMBL" id="MDT7829298.1"/>
    </source>
</evidence>
<organism evidence="1 2">
    <name type="scientific">Pricia mediterranea</name>
    <dbReference type="NCBI Taxonomy" id="3076079"/>
    <lineage>
        <taxon>Bacteria</taxon>
        <taxon>Pseudomonadati</taxon>
        <taxon>Bacteroidota</taxon>
        <taxon>Flavobacteriia</taxon>
        <taxon>Flavobacteriales</taxon>
        <taxon>Flavobacteriaceae</taxon>
        <taxon>Pricia</taxon>
    </lineage>
</organism>
<reference evidence="1 2" key="1">
    <citation type="submission" date="2023-09" db="EMBL/GenBank/DDBJ databases">
        <title>Novel taxa isolated from Blanes Bay.</title>
        <authorList>
            <person name="Rey-Velasco X."/>
            <person name="Lucena T."/>
        </authorList>
    </citation>
    <scope>NUCLEOTIDE SEQUENCE [LARGE SCALE GENOMIC DNA]</scope>
    <source>
        <strain evidence="1 2">S334</strain>
    </source>
</reference>
<accession>A0ABU3L7U9</accession>
<evidence type="ECO:0000313" key="2">
    <source>
        <dbReference type="Proteomes" id="UP001250656"/>
    </source>
</evidence>
<gene>
    <name evidence="1" type="ORF">RQM65_11525</name>
</gene>
<keyword evidence="2" id="KW-1185">Reference proteome</keyword>
<dbReference type="Proteomes" id="UP001250656">
    <property type="component" value="Unassembled WGS sequence"/>
</dbReference>
<dbReference type="InterPro" id="IPR013211">
    <property type="entry name" value="LVIVD"/>
</dbReference>
<evidence type="ECO:0008006" key="3">
    <source>
        <dbReference type="Google" id="ProtNLM"/>
    </source>
</evidence>
<comment type="caution">
    <text evidence="1">The sequence shown here is derived from an EMBL/GenBank/DDBJ whole genome shotgun (WGS) entry which is preliminary data.</text>
</comment>
<name>A0ABU3L7U9_9FLAO</name>
<dbReference type="PROSITE" id="PS51257">
    <property type="entry name" value="PROKAR_LIPOPROTEIN"/>
    <property type="match status" value="1"/>
</dbReference>
<dbReference type="RefSeq" id="WP_314015146.1">
    <property type="nucleotide sequence ID" value="NZ_JAVTTP010000001.1"/>
</dbReference>
<protein>
    <recommendedName>
        <fullName evidence="3">LVIVD repeat-containing protein</fullName>
    </recommendedName>
</protein>